<dbReference type="AlphaFoldDB" id="A0A6N7IXK3"/>
<accession>A0A6N7IXK3</accession>
<evidence type="ECO:0000313" key="1">
    <source>
        <dbReference type="EMBL" id="MQN01064.1"/>
    </source>
</evidence>
<sequence length="258" mass="30251">MERKDYVHPLQDAAFEKYKDGVSFQKDIENTYDNVEYKSRRPDLLGKTVRVTEKQFHNVWEIMEDIYRHESRSTVVPVYVYEEYYYGAESYGISNPWIEISAKTIADFSEEELRFVLAREVYKITDGVTKQKTMMEERFKGIKALAPEEFEEVSKLSFYHWYRIANFTADNYGYLSCGSIKASVYAVLKMVLNSVALAEQVDIKEFIAQASEINELNDVFYNHTKADEPVPYAPHRLQNLMAYAESERGMKAMMERME</sequence>
<dbReference type="CDD" id="cd07325">
    <property type="entry name" value="M48_Ste24p_like"/>
    <property type="match status" value="1"/>
</dbReference>
<keyword evidence="2" id="KW-1185">Reference proteome</keyword>
<gene>
    <name evidence="1" type="ORF">FRC54_03670</name>
</gene>
<dbReference type="Proteomes" id="UP000460257">
    <property type="component" value="Unassembled WGS sequence"/>
</dbReference>
<organism evidence="1 2">
    <name type="scientific">Candidatus Weimeria bifida</name>
    <dbReference type="NCBI Taxonomy" id="2599074"/>
    <lineage>
        <taxon>Bacteria</taxon>
        <taxon>Bacillati</taxon>
        <taxon>Bacillota</taxon>
        <taxon>Clostridia</taxon>
        <taxon>Lachnospirales</taxon>
        <taxon>Lachnospiraceae</taxon>
        <taxon>Candidatus Weimeria</taxon>
    </lineage>
</organism>
<dbReference type="EMBL" id="VOGC01000002">
    <property type="protein sequence ID" value="MQN01064.1"/>
    <property type="molecule type" value="Genomic_DNA"/>
</dbReference>
<proteinExistence type="predicted"/>
<comment type="caution">
    <text evidence="1">The sequence shown here is derived from an EMBL/GenBank/DDBJ whole genome shotgun (WGS) entry which is preliminary data.</text>
</comment>
<name>A0A6N7IXK3_9FIRM</name>
<evidence type="ECO:0000313" key="2">
    <source>
        <dbReference type="Proteomes" id="UP000460257"/>
    </source>
</evidence>
<reference evidence="1" key="1">
    <citation type="journal article" date="2020" name="Appl. Environ. Microbiol.">
        <title>Medium-Chain Fatty Acid Synthesis by 'Candidatus Weimeria bifida' gen. nov., sp. nov., and 'Candidatus Pseudoramibacter fermentans' sp. nov.</title>
        <authorList>
            <person name="Scarborough M.J."/>
            <person name="Myers K.S."/>
            <person name="Donohue T.J."/>
            <person name="Noguera D.R."/>
        </authorList>
    </citation>
    <scope>NUCLEOTIDE SEQUENCE</scope>
    <source>
        <strain evidence="1">LCO1.1</strain>
    </source>
</reference>
<protein>
    <submittedName>
        <fullName evidence="1">M48 family metallopeptidase</fullName>
    </submittedName>
</protein>